<comment type="caution">
    <text evidence="6">The sequence shown here is derived from an EMBL/GenBank/DDBJ whole genome shotgun (WGS) entry which is preliminary data.</text>
</comment>
<proteinExistence type="inferred from homology"/>
<keyword evidence="4" id="KW-0804">Transcription</keyword>
<keyword evidence="7" id="KW-1185">Reference proteome</keyword>
<evidence type="ECO:0000256" key="2">
    <source>
        <dbReference type="ARBA" id="ARBA00023015"/>
    </source>
</evidence>
<dbReference type="InterPro" id="IPR036390">
    <property type="entry name" value="WH_DNA-bd_sf"/>
</dbReference>
<dbReference type="RefSeq" id="WP_190254765.1">
    <property type="nucleotide sequence ID" value="NZ_BMPI01000046.1"/>
</dbReference>
<dbReference type="Gene3D" id="3.40.190.10">
    <property type="entry name" value="Periplasmic binding protein-like II"/>
    <property type="match status" value="2"/>
</dbReference>
<dbReference type="PRINTS" id="PR00039">
    <property type="entry name" value="HTHLYSR"/>
</dbReference>
<protein>
    <submittedName>
        <fullName evidence="6">LysR family transcriptional regulator</fullName>
    </submittedName>
</protein>
<evidence type="ECO:0000313" key="7">
    <source>
        <dbReference type="Proteomes" id="UP000642070"/>
    </source>
</evidence>
<gene>
    <name evidence="6" type="ORF">GCM10007977_074820</name>
</gene>
<reference evidence="6" key="2">
    <citation type="submission" date="2020-09" db="EMBL/GenBank/DDBJ databases">
        <authorList>
            <person name="Sun Q."/>
            <person name="Ohkuma M."/>
        </authorList>
    </citation>
    <scope>NUCLEOTIDE SEQUENCE</scope>
    <source>
        <strain evidence="6">JCM 19831</strain>
    </source>
</reference>
<dbReference type="PROSITE" id="PS50931">
    <property type="entry name" value="HTH_LYSR"/>
    <property type="match status" value="1"/>
</dbReference>
<evidence type="ECO:0000313" key="6">
    <source>
        <dbReference type="EMBL" id="GGM62295.1"/>
    </source>
</evidence>
<sequence length="334" mass="36374">MELELRHLRSLCAIADAGSVTKAATVLGVSQPALTAQLQRVERELGGPVFVRDRHGVTPTALGQFVLTRAQAILLAMDELRRNTGRHAALGRQTIRLGGVAGPITVGLADRVSDRFPDAEVRLHAEYSPRVLWDLMLADRLDAAAIVDYPDFTLRQPSTVQCAVIAVEPVFVAMCAEHPLAGRDEVTLAELANEPWALTPPDGAGWPDCFHLACQQAGFTPRVLYTVSDALPIREIVATRRAVSPCQAVFESSGGVVVKPLSGEPIRMRHLLVCRRDGPLADRFDQLLDLAREAYWAFAARRPDYLSWLQRHDPRHAEPPAGPGPGIAAFARSA</sequence>
<dbReference type="SUPFAM" id="SSF46785">
    <property type="entry name" value="Winged helix' DNA-binding domain"/>
    <property type="match status" value="1"/>
</dbReference>
<dbReference type="GO" id="GO:0003677">
    <property type="term" value="F:DNA binding"/>
    <property type="evidence" value="ECO:0007669"/>
    <property type="project" value="UniProtKB-KW"/>
</dbReference>
<name>A0A917U8B8_9ACTN</name>
<feature type="domain" description="HTH lysR-type" evidence="5">
    <location>
        <begin position="3"/>
        <end position="60"/>
    </location>
</feature>
<dbReference type="InterPro" id="IPR005119">
    <property type="entry name" value="LysR_subst-bd"/>
</dbReference>
<reference evidence="6" key="1">
    <citation type="journal article" date="2014" name="Int. J. Syst. Evol. Microbiol.">
        <title>Complete genome sequence of Corynebacterium casei LMG S-19264T (=DSM 44701T), isolated from a smear-ripened cheese.</title>
        <authorList>
            <consortium name="US DOE Joint Genome Institute (JGI-PGF)"/>
            <person name="Walter F."/>
            <person name="Albersmeier A."/>
            <person name="Kalinowski J."/>
            <person name="Ruckert C."/>
        </authorList>
    </citation>
    <scope>NUCLEOTIDE SEQUENCE</scope>
    <source>
        <strain evidence="6">JCM 19831</strain>
    </source>
</reference>
<dbReference type="EMBL" id="BMPI01000046">
    <property type="protein sequence ID" value="GGM62295.1"/>
    <property type="molecule type" value="Genomic_DNA"/>
</dbReference>
<dbReference type="PANTHER" id="PTHR30346">
    <property type="entry name" value="TRANSCRIPTIONAL DUAL REGULATOR HCAR-RELATED"/>
    <property type="match status" value="1"/>
</dbReference>
<dbReference type="AlphaFoldDB" id="A0A917U8B8"/>
<dbReference type="SUPFAM" id="SSF53850">
    <property type="entry name" value="Periplasmic binding protein-like II"/>
    <property type="match status" value="1"/>
</dbReference>
<dbReference type="CDD" id="cd08414">
    <property type="entry name" value="PBP2_LTTR_aromatics_like"/>
    <property type="match status" value="1"/>
</dbReference>
<dbReference type="Pfam" id="PF00126">
    <property type="entry name" value="HTH_1"/>
    <property type="match status" value="1"/>
</dbReference>
<evidence type="ECO:0000256" key="1">
    <source>
        <dbReference type="ARBA" id="ARBA00009437"/>
    </source>
</evidence>
<evidence type="ECO:0000256" key="3">
    <source>
        <dbReference type="ARBA" id="ARBA00023125"/>
    </source>
</evidence>
<keyword evidence="2" id="KW-0805">Transcription regulation</keyword>
<accession>A0A917U8B8</accession>
<dbReference type="GO" id="GO:0032993">
    <property type="term" value="C:protein-DNA complex"/>
    <property type="evidence" value="ECO:0007669"/>
    <property type="project" value="TreeGrafter"/>
</dbReference>
<evidence type="ECO:0000259" key="5">
    <source>
        <dbReference type="PROSITE" id="PS50931"/>
    </source>
</evidence>
<dbReference type="PANTHER" id="PTHR30346:SF30">
    <property type="entry name" value="SMALL NEUTRAL PROTEASE REGULATORY PROTEIN"/>
    <property type="match status" value="1"/>
</dbReference>
<dbReference type="Proteomes" id="UP000642070">
    <property type="component" value="Unassembled WGS sequence"/>
</dbReference>
<dbReference type="Pfam" id="PF03466">
    <property type="entry name" value="LysR_substrate"/>
    <property type="match status" value="1"/>
</dbReference>
<dbReference type="GO" id="GO:0003700">
    <property type="term" value="F:DNA-binding transcription factor activity"/>
    <property type="evidence" value="ECO:0007669"/>
    <property type="project" value="InterPro"/>
</dbReference>
<organism evidence="6 7">
    <name type="scientific">Dactylosporangium sucinum</name>
    <dbReference type="NCBI Taxonomy" id="1424081"/>
    <lineage>
        <taxon>Bacteria</taxon>
        <taxon>Bacillati</taxon>
        <taxon>Actinomycetota</taxon>
        <taxon>Actinomycetes</taxon>
        <taxon>Micromonosporales</taxon>
        <taxon>Micromonosporaceae</taxon>
        <taxon>Dactylosporangium</taxon>
    </lineage>
</organism>
<comment type="similarity">
    <text evidence="1">Belongs to the LysR transcriptional regulatory family.</text>
</comment>
<evidence type="ECO:0000256" key="4">
    <source>
        <dbReference type="ARBA" id="ARBA00023163"/>
    </source>
</evidence>
<dbReference type="Gene3D" id="1.10.10.10">
    <property type="entry name" value="Winged helix-like DNA-binding domain superfamily/Winged helix DNA-binding domain"/>
    <property type="match status" value="1"/>
</dbReference>
<keyword evidence="3" id="KW-0238">DNA-binding</keyword>
<dbReference type="InterPro" id="IPR000847">
    <property type="entry name" value="LysR_HTH_N"/>
</dbReference>
<dbReference type="InterPro" id="IPR036388">
    <property type="entry name" value="WH-like_DNA-bd_sf"/>
</dbReference>